<evidence type="ECO:0000313" key="3">
    <source>
        <dbReference type="EMBL" id="CAD7699092.1"/>
    </source>
</evidence>
<dbReference type="PANTHER" id="PTHR43036">
    <property type="entry name" value="OSJNBB0011N17.9 PROTEIN"/>
    <property type="match status" value="1"/>
</dbReference>
<keyword evidence="4" id="KW-1185">Reference proteome</keyword>
<accession>A0A8S1IZ92</accession>
<evidence type="ECO:0000256" key="1">
    <source>
        <dbReference type="SAM" id="MobiDB-lite"/>
    </source>
</evidence>
<evidence type="ECO:0000313" key="4">
    <source>
        <dbReference type="Proteomes" id="UP000708148"/>
    </source>
</evidence>
<dbReference type="OrthoDB" id="2013972at2759"/>
<gene>
    <name evidence="3" type="ORF">OSTQU699_LOCUS4451</name>
</gene>
<dbReference type="Pfam" id="PF08241">
    <property type="entry name" value="Methyltransf_11"/>
    <property type="match status" value="1"/>
</dbReference>
<dbReference type="Proteomes" id="UP000708148">
    <property type="component" value="Unassembled WGS sequence"/>
</dbReference>
<dbReference type="SUPFAM" id="SSF53335">
    <property type="entry name" value="S-adenosyl-L-methionine-dependent methyltransferases"/>
    <property type="match status" value="1"/>
</dbReference>
<dbReference type="Gene3D" id="3.40.50.150">
    <property type="entry name" value="Vaccinia Virus protein VP39"/>
    <property type="match status" value="1"/>
</dbReference>
<protein>
    <recommendedName>
        <fullName evidence="2">Methyltransferase type 11 domain-containing protein</fullName>
    </recommendedName>
</protein>
<feature type="region of interest" description="Disordered" evidence="1">
    <location>
        <begin position="1"/>
        <end position="54"/>
    </location>
</feature>
<feature type="compositionally biased region" description="Polar residues" evidence="1">
    <location>
        <begin position="1"/>
        <end position="15"/>
    </location>
</feature>
<evidence type="ECO:0000259" key="2">
    <source>
        <dbReference type="Pfam" id="PF08241"/>
    </source>
</evidence>
<dbReference type="PANTHER" id="PTHR43036:SF1">
    <property type="entry name" value="S-ADENOSYL-L-METHIONINE-DEPENDENT METHYLTRANSFERASES SUPERFAMILY PROTEIN"/>
    <property type="match status" value="1"/>
</dbReference>
<dbReference type="InterPro" id="IPR029063">
    <property type="entry name" value="SAM-dependent_MTases_sf"/>
</dbReference>
<proteinExistence type="predicted"/>
<comment type="caution">
    <text evidence="3">The sequence shown here is derived from an EMBL/GenBank/DDBJ whole genome shotgun (WGS) entry which is preliminary data.</text>
</comment>
<dbReference type="EMBL" id="CAJHUC010000951">
    <property type="protein sequence ID" value="CAD7699092.1"/>
    <property type="molecule type" value="Genomic_DNA"/>
</dbReference>
<reference evidence="3" key="1">
    <citation type="submission" date="2020-12" db="EMBL/GenBank/DDBJ databases">
        <authorList>
            <person name="Iha C."/>
        </authorList>
    </citation>
    <scope>NUCLEOTIDE SEQUENCE</scope>
</reference>
<name>A0A8S1IZ92_9CHLO</name>
<dbReference type="GO" id="GO:0008757">
    <property type="term" value="F:S-adenosylmethionine-dependent methyltransferase activity"/>
    <property type="evidence" value="ECO:0007669"/>
    <property type="project" value="InterPro"/>
</dbReference>
<dbReference type="AlphaFoldDB" id="A0A8S1IZ92"/>
<dbReference type="InterPro" id="IPR013216">
    <property type="entry name" value="Methyltransf_11"/>
</dbReference>
<feature type="domain" description="Methyltransferase type 11" evidence="2">
    <location>
        <begin position="189"/>
        <end position="244"/>
    </location>
</feature>
<dbReference type="CDD" id="cd02440">
    <property type="entry name" value="AdoMet_MTases"/>
    <property type="match status" value="1"/>
</dbReference>
<organism evidence="3 4">
    <name type="scientific">Ostreobium quekettii</name>
    <dbReference type="NCBI Taxonomy" id="121088"/>
    <lineage>
        <taxon>Eukaryota</taxon>
        <taxon>Viridiplantae</taxon>
        <taxon>Chlorophyta</taxon>
        <taxon>core chlorophytes</taxon>
        <taxon>Ulvophyceae</taxon>
        <taxon>TCBD clade</taxon>
        <taxon>Bryopsidales</taxon>
        <taxon>Ostreobineae</taxon>
        <taxon>Ostreobiaceae</taxon>
        <taxon>Ostreobium</taxon>
    </lineage>
</organism>
<sequence length="314" mass="35037">MARTTTCGASWTCTPPSRGPVVTGAPMRAEASSSEGRRSRRGAPRCPIDSGARDRSNCDATRTASFVGGWGAQARRRTALAASLSPMEKVLANPNWPEEFPLKASDFARFDENADRWFYNQPRIVKHIDDNAIRALTRYYASVFPPSGQKDTAILDICSSWISHYPKRYEAGKISGMGMNEVELKRNPVLTDWIVRDLNMNPVFPYDDNTYDVVTNAVSVDYLTRPLEVFDEIHRVLKPGGLAIMSFSNRYFPTKAIAAWVSSGDSEHIWITGSYFHYSAHGGFEAPVCKDISPKKGWFGIGDPMYVVYSRKKA</sequence>